<evidence type="ECO:0000256" key="10">
    <source>
        <dbReference type="SAM" id="MobiDB-lite"/>
    </source>
</evidence>
<dbReference type="GO" id="GO:0005543">
    <property type="term" value="F:phospholipid binding"/>
    <property type="evidence" value="ECO:0007669"/>
    <property type="project" value="TreeGrafter"/>
</dbReference>
<dbReference type="GO" id="GO:0051028">
    <property type="term" value="P:mRNA transport"/>
    <property type="evidence" value="ECO:0007669"/>
    <property type="project" value="UniProtKB-KW"/>
</dbReference>
<feature type="domain" description="Nucleoporin NSP1-like C-terminal" evidence="11">
    <location>
        <begin position="218"/>
        <end position="310"/>
    </location>
</feature>
<dbReference type="GO" id="GO:0006606">
    <property type="term" value="P:protein import into nucleus"/>
    <property type="evidence" value="ECO:0007669"/>
    <property type="project" value="TreeGrafter"/>
</dbReference>
<dbReference type="InterPro" id="IPR026010">
    <property type="entry name" value="NSP1/NUP62"/>
</dbReference>
<keyword evidence="7" id="KW-0906">Nuclear pore complex</keyword>
<evidence type="ECO:0000256" key="6">
    <source>
        <dbReference type="ARBA" id="ARBA00023010"/>
    </source>
</evidence>
<feature type="coiled-coil region" evidence="9">
    <location>
        <begin position="268"/>
        <end position="302"/>
    </location>
</feature>
<comment type="subcellular location">
    <subcellularLocation>
        <location evidence="1">Nucleus</location>
        <location evidence="1">Nuclear pore complex</location>
    </subcellularLocation>
</comment>
<dbReference type="InterPro" id="IPR007758">
    <property type="entry name" value="Nucleoporin_NSP1_C"/>
</dbReference>
<evidence type="ECO:0000313" key="13">
    <source>
        <dbReference type="Proteomes" id="UP001153709"/>
    </source>
</evidence>
<dbReference type="Pfam" id="PF05064">
    <property type="entry name" value="Nsp1_C"/>
    <property type="match status" value="1"/>
</dbReference>
<dbReference type="OrthoDB" id="344345at2759"/>
<evidence type="ECO:0000256" key="5">
    <source>
        <dbReference type="ARBA" id="ARBA00022927"/>
    </source>
</evidence>
<keyword evidence="5" id="KW-0653">Protein transport</keyword>
<dbReference type="PANTHER" id="PTHR12084:SF0">
    <property type="entry name" value="NUCLEAR PORE GLYCOPROTEIN P62"/>
    <property type="match status" value="1"/>
</dbReference>
<evidence type="ECO:0000259" key="11">
    <source>
        <dbReference type="Pfam" id="PF05064"/>
    </source>
</evidence>
<evidence type="ECO:0000256" key="8">
    <source>
        <dbReference type="ARBA" id="ARBA00023242"/>
    </source>
</evidence>
<keyword evidence="9" id="KW-0175">Coiled coil</keyword>
<dbReference type="EMBL" id="OU898282">
    <property type="protein sequence ID" value="CAG9837579.1"/>
    <property type="molecule type" value="Genomic_DNA"/>
</dbReference>
<evidence type="ECO:0000313" key="12">
    <source>
        <dbReference type="EMBL" id="CAG9837579.1"/>
    </source>
</evidence>
<comment type="similarity">
    <text evidence="2">Belongs to the nucleoporin NSP1/NUP62 family.</text>
</comment>
<proteinExistence type="inferred from homology"/>
<evidence type="ECO:0000256" key="1">
    <source>
        <dbReference type="ARBA" id="ARBA00004567"/>
    </source>
</evidence>
<feature type="region of interest" description="Disordered" evidence="10">
    <location>
        <begin position="1"/>
        <end position="56"/>
    </location>
</feature>
<dbReference type="GO" id="GO:0006405">
    <property type="term" value="P:RNA export from nucleus"/>
    <property type="evidence" value="ECO:0007669"/>
    <property type="project" value="TreeGrafter"/>
</dbReference>
<protein>
    <recommendedName>
        <fullName evidence="11">Nucleoporin NSP1-like C-terminal domain-containing protein</fullName>
    </recommendedName>
</protein>
<feature type="region of interest" description="Disordered" evidence="10">
    <location>
        <begin position="183"/>
        <end position="219"/>
    </location>
</feature>
<keyword evidence="3" id="KW-0813">Transport</keyword>
<name>A0A9N9XID0_DIABA</name>
<keyword evidence="4" id="KW-0509">mRNA transport</keyword>
<gene>
    <name evidence="12" type="ORF">DIABBA_LOCUS10547</name>
</gene>
<sequence length="411" mass="43362">MSFSFGSTPVPTQKTVASGFTLPSNPIVSSTTGIQNTFGSGDNKDQSKPSLFATPSSQPVSFGLTTKATTAPTTLSFGFATPSTLQFGSSTTSTPATTPQFGLSLPKASAPATTTFSLLGSAPATTAAAPTGISFGTATTTATTSVTGLSFGTSIGTATTAATTSASGLSFGLTTASSTSSAAPTLLSSTTTSTTSSVSASGALSSTTSAPTFATSSLSSTGTLTFSQLEDSINKWTMDLEEQGKFFINQAKQLNAWDTLLISNGEKILTLNSSIEKVKQQQQQLDQELDFVLAQQKELEELIVPIEKELLGIPVTDIDRNQMYQFSEIVDSQLKQMSDDLKEVIEHINEANKEEEATNPLSQISRILNAHMNSLQWIDRSTAQISSHLEQIGKMQDSNRRNHSFNNSMNF</sequence>
<dbReference type="GO" id="GO:0044613">
    <property type="term" value="C:nuclear pore central transport channel"/>
    <property type="evidence" value="ECO:0007669"/>
    <property type="project" value="TreeGrafter"/>
</dbReference>
<dbReference type="AlphaFoldDB" id="A0A9N9XID0"/>
<dbReference type="PANTHER" id="PTHR12084">
    <property type="entry name" value="NUCLEAR PORE GLYCOPROTEIN P62-RELATED"/>
    <property type="match status" value="1"/>
</dbReference>
<reference evidence="12" key="1">
    <citation type="submission" date="2022-01" db="EMBL/GenBank/DDBJ databases">
        <authorList>
            <person name="King R."/>
        </authorList>
    </citation>
    <scope>NUCLEOTIDE SEQUENCE</scope>
</reference>
<dbReference type="GO" id="GO:0017056">
    <property type="term" value="F:structural constituent of nuclear pore"/>
    <property type="evidence" value="ECO:0007669"/>
    <property type="project" value="InterPro"/>
</dbReference>
<evidence type="ECO:0000256" key="7">
    <source>
        <dbReference type="ARBA" id="ARBA00023132"/>
    </source>
</evidence>
<keyword evidence="13" id="KW-1185">Reference proteome</keyword>
<feature type="compositionally biased region" description="Polar residues" evidence="10">
    <location>
        <begin position="1"/>
        <end position="40"/>
    </location>
</feature>
<accession>A0A9N9XID0</accession>
<evidence type="ECO:0000256" key="9">
    <source>
        <dbReference type="SAM" id="Coils"/>
    </source>
</evidence>
<keyword evidence="8" id="KW-0539">Nucleus</keyword>
<organism evidence="12 13">
    <name type="scientific">Diabrotica balteata</name>
    <name type="common">Banded cucumber beetle</name>
    <dbReference type="NCBI Taxonomy" id="107213"/>
    <lineage>
        <taxon>Eukaryota</taxon>
        <taxon>Metazoa</taxon>
        <taxon>Ecdysozoa</taxon>
        <taxon>Arthropoda</taxon>
        <taxon>Hexapoda</taxon>
        <taxon>Insecta</taxon>
        <taxon>Pterygota</taxon>
        <taxon>Neoptera</taxon>
        <taxon>Endopterygota</taxon>
        <taxon>Coleoptera</taxon>
        <taxon>Polyphaga</taxon>
        <taxon>Cucujiformia</taxon>
        <taxon>Chrysomeloidea</taxon>
        <taxon>Chrysomelidae</taxon>
        <taxon>Galerucinae</taxon>
        <taxon>Diabroticina</taxon>
        <taxon>Diabroticites</taxon>
        <taxon>Diabrotica</taxon>
    </lineage>
</organism>
<evidence type="ECO:0000256" key="2">
    <source>
        <dbReference type="ARBA" id="ARBA00005911"/>
    </source>
</evidence>
<evidence type="ECO:0000256" key="3">
    <source>
        <dbReference type="ARBA" id="ARBA00022448"/>
    </source>
</evidence>
<dbReference type="FunFam" id="1.20.5.170:FF:000040">
    <property type="entry name" value="Nuclear pore glycoprotein p62"/>
    <property type="match status" value="1"/>
</dbReference>
<keyword evidence="6" id="KW-0811">Translocation</keyword>
<dbReference type="Gene3D" id="1.20.5.170">
    <property type="match status" value="1"/>
</dbReference>
<evidence type="ECO:0000256" key="4">
    <source>
        <dbReference type="ARBA" id="ARBA00022816"/>
    </source>
</evidence>
<dbReference type="Proteomes" id="UP001153709">
    <property type="component" value="Chromosome 7"/>
</dbReference>